<organism evidence="1">
    <name type="scientific">Ananas comosus var. bracteatus</name>
    <name type="common">red pineapple</name>
    <dbReference type="NCBI Taxonomy" id="296719"/>
    <lineage>
        <taxon>Eukaryota</taxon>
        <taxon>Viridiplantae</taxon>
        <taxon>Streptophyta</taxon>
        <taxon>Embryophyta</taxon>
        <taxon>Tracheophyta</taxon>
        <taxon>Spermatophyta</taxon>
        <taxon>Magnoliopsida</taxon>
        <taxon>Liliopsida</taxon>
        <taxon>Poales</taxon>
        <taxon>Bromeliaceae</taxon>
        <taxon>Bromelioideae</taxon>
        <taxon>Ananas</taxon>
    </lineage>
</organism>
<gene>
    <name evidence="1" type="ORF">CB5_LOCUS20582</name>
</gene>
<protein>
    <recommendedName>
        <fullName evidence="2">Cyclin-J18-like</fullName>
    </recommendedName>
</protein>
<name>A0A6V7Q2Y8_ANACO</name>
<dbReference type="EMBL" id="LR862132">
    <property type="protein sequence ID" value="CAD1837371.1"/>
    <property type="molecule type" value="Genomic_DNA"/>
</dbReference>
<reference evidence="1" key="1">
    <citation type="submission" date="2020-07" db="EMBL/GenBank/DDBJ databases">
        <authorList>
            <person name="Lin J."/>
        </authorList>
    </citation>
    <scope>NUCLEOTIDE SEQUENCE</scope>
</reference>
<accession>A0A6V7Q2Y8</accession>
<sequence>MAKVELWRHGLLEFLLQASLLRPVVKYTALAFFAHRFLPSLIEDDGANARSCWLLRPLRESNLQLFALVSIWISTKVIRTRLYGGTSIRMRVSISSFELRIRSECRRLRFQVLGYDIGASNIAFVHLEDLLVQFRELSKLGELVALDVCMEIMDLLYETEDASLLFRAPYALAASTLVTAYVISVPKQRWEFPLLPWVKFVTSYDEEEIAEIVTRILTHVLQPEGIKQRIDEHFLP</sequence>
<evidence type="ECO:0008006" key="2">
    <source>
        <dbReference type="Google" id="ProtNLM"/>
    </source>
</evidence>
<dbReference type="AlphaFoldDB" id="A0A6V7Q2Y8"/>
<evidence type="ECO:0000313" key="1">
    <source>
        <dbReference type="EMBL" id="CAD1837371.1"/>
    </source>
</evidence>
<proteinExistence type="predicted"/>